<gene>
    <name evidence="1" type="ORF">COO91_10547</name>
</gene>
<evidence type="ECO:0000313" key="1">
    <source>
        <dbReference type="EMBL" id="AUB44324.1"/>
    </source>
</evidence>
<sequence length="37" mass="4336">MTDISDRADIPHSINFRLYKSRNNILPECQKIISQFA</sequence>
<protein>
    <submittedName>
        <fullName evidence="1">Uncharacterized protein</fullName>
    </submittedName>
</protein>
<dbReference type="AlphaFoldDB" id="A0A2K8T9F4"/>
<name>A0A2K8T9F4_9NOSO</name>
<dbReference type="Proteomes" id="UP000232003">
    <property type="component" value="Plasmid pNFSY08"/>
</dbReference>
<geneLocation type="plasmid" evidence="2">
    <name>pnfsy08</name>
</geneLocation>
<proteinExistence type="predicted"/>
<dbReference type="KEGG" id="nfl:COO91_10547"/>
<organism evidence="1 2">
    <name type="scientific">Nostoc flagelliforme CCNUN1</name>
    <dbReference type="NCBI Taxonomy" id="2038116"/>
    <lineage>
        <taxon>Bacteria</taxon>
        <taxon>Bacillati</taxon>
        <taxon>Cyanobacteriota</taxon>
        <taxon>Cyanophyceae</taxon>
        <taxon>Nostocales</taxon>
        <taxon>Nostocaceae</taxon>
        <taxon>Nostoc</taxon>
    </lineage>
</organism>
<keyword evidence="1" id="KW-0614">Plasmid</keyword>
<reference evidence="1 2" key="1">
    <citation type="submission" date="2017-11" db="EMBL/GenBank/DDBJ databases">
        <title>Complete genome of a free-living desiccation-tolerant cyanobacterium and its photosynthetic adaptation to extreme terrestrial habitat.</title>
        <authorList>
            <person name="Shang J."/>
        </authorList>
    </citation>
    <scope>NUCLEOTIDE SEQUENCE [LARGE SCALE GENOMIC DNA]</scope>
    <source>
        <strain evidence="1 2">CCNUN1</strain>
        <plasmid evidence="2">pnfsy08</plasmid>
    </source>
</reference>
<keyword evidence="2" id="KW-1185">Reference proteome</keyword>
<evidence type="ECO:0000313" key="2">
    <source>
        <dbReference type="Proteomes" id="UP000232003"/>
    </source>
</evidence>
<accession>A0A2K8T9F4</accession>
<dbReference type="EMBL" id="CP024793">
    <property type="protein sequence ID" value="AUB44324.1"/>
    <property type="molecule type" value="Genomic_DNA"/>
</dbReference>